<comment type="subunit">
    <text evidence="8">Homodimer.</text>
</comment>
<dbReference type="InterPro" id="IPR001653">
    <property type="entry name" value="DAP_epimerase_DapF"/>
</dbReference>
<evidence type="ECO:0000256" key="6">
    <source>
        <dbReference type="ARBA" id="ARBA00023235"/>
    </source>
</evidence>
<comment type="subcellular location">
    <subcellularLocation>
        <location evidence="8">Cytoplasm</location>
    </subcellularLocation>
</comment>
<protein>
    <recommendedName>
        <fullName evidence="3 8">Diaminopimelate epimerase</fullName>
        <shortName evidence="8">DAP epimerase</shortName>
        <ecNumber evidence="3 8">5.1.1.7</ecNumber>
    </recommendedName>
    <alternativeName>
        <fullName evidence="8">PLP-independent amino acid racemase</fullName>
    </alternativeName>
</protein>
<evidence type="ECO:0000256" key="7">
    <source>
        <dbReference type="ARBA" id="ARBA00051712"/>
    </source>
</evidence>
<dbReference type="GO" id="GO:0008837">
    <property type="term" value="F:diaminopimelate epimerase activity"/>
    <property type="evidence" value="ECO:0007669"/>
    <property type="project" value="UniProtKB-EC"/>
</dbReference>
<evidence type="ECO:0000256" key="8">
    <source>
        <dbReference type="HAMAP-Rule" id="MF_00197"/>
    </source>
</evidence>
<keyword evidence="5 8" id="KW-0457">Lysine biosynthesis</keyword>
<dbReference type="PANTHER" id="PTHR31689">
    <property type="entry name" value="DIAMINOPIMELATE EPIMERASE, CHLOROPLASTIC"/>
    <property type="match status" value="1"/>
</dbReference>
<proteinExistence type="inferred from homology"/>
<evidence type="ECO:0000313" key="10">
    <source>
        <dbReference type="EMBL" id="MEM5502408.1"/>
    </source>
</evidence>
<evidence type="ECO:0000313" key="11">
    <source>
        <dbReference type="Proteomes" id="UP001477870"/>
    </source>
</evidence>
<evidence type="ECO:0000256" key="9">
    <source>
        <dbReference type="PROSITE-ProRule" id="PRU10125"/>
    </source>
</evidence>
<feature type="binding site" evidence="8">
    <location>
        <position position="163"/>
    </location>
    <ligand>
        <name>substrate</name>
    </ligand>
</feature>
<dbReference type="NCBIfam" id="TIGR00652">
    <property type="entry name" value="DapF"/>
    <property type="match status" value="1"/>
</dbReference>
<comment type="catalytic activity">
    <reaction evidence="7 8">
        <text>(2S,6S)-2,6-diaminopimelate = meso-2,6-diaminopimelate</text>
        <dbReference type="Rhea" id="RHEA:15393"/>
        <dbReference type="ChEBI" id="CHEBI:57609"/>
        <dbReference type="ChEBI" id="CHEBI:57791"/>
        <dbReference type="EC" id="5.1.1.7"/>
    </reaction>
</comment>
<feature type="binding site" evidence="8">
    <location>
        <position position="67"/>
    </location>
    <ligand>
        <name>substrate</name>
    </ligand>
</feature>
<feature type="binding site" evidence="8">
    <location>
        <position position="15"/>
    </location>
    <ligand>
        <name>substrate</name>
    </ligand>
</feature>
<feature type="active site" description="Proton donor" evidence="8">
    <location>
        <position position="76"/>
    </location>
</feature>
<feature type="site" description="Could be important to modulate the pK values of the two catalytic cysteine residues" evidence="8">
    <location>
        <position position="215"/>
    </location>
</feature>
<dbReference type="InterPro" id="IPR018510">
    <property type="entry name" value="DAP_epimerase_AS"/>
</dbReference>
<feature type="active site" evidence="9">
    <location>
        <position position="76"/>
    </location>
</feature>
<keyword evidence="4 8" id="KW-0028">Amino-acid biosynthesis</keyword>
<evidence type="ECO:0000256" key="5">
    <source>
        <dbReference type="ARBA" id="ARBA00023154"/>
    </source>
</evidence>
<dbReference type="SUPFAM" id="SSF54506">
    <property type="entry name" value="Diaminopimelate epimerase-like"/>
    <property type="match status" value="2"/>
</dbReference>
<sequence length="292" mass="31929">MALDVNFAKMNGLGNRIIVADMRGRADKITPQAAVELNAQSDTGFDQIMAIHDPKSEGTDAYVMILNNDGSEAEACGNGTRCVVSALSAETGKNHFTFETLGGILTADESEDGMVSVDMGRPRFRWDQIPLEEEFGDTTGIELQIGPIDAPVLHTPSVANMGNPHAIFWVKKDVWTYDLDRFGPLLENHPIFPQRANISIAQVQSDDHIIIRTWERGVGLTQACGSAACATAVCAARKKLTGRDVKITVPGGDLFIEWRDDSHVIMTGPTEWEFAGKLDAQTGKWMRLVEEV</sequence>
<evidence type="ECO:0000256" key="4">
    <source>
        <dbReference type="ARBA" id="ARBA00022605"/>
    </source>
</evidence>
<feature type="binding site" evidence="8">
    <location>
        <begin position="77"/>
        <end position="78"/>
    </location>
    <ligand>
        <name>substrate</name>
    </ligand>
</feature>
<keyword evidence="8" id="KW-0963">Cytoplasm</keyword>
<name>A0ABU9T8G6_9HYPH</name>
<comment type="caution">
    <text evidence="10">The sequence shown here is derived from an EMBL/GenBank/DDBJ whole genome shotgun (WGS) entry which is preliminary data.</text>
</comment>
<feature type="site" description="Could be important to modulate the pK values of the two catalytic cysteine residues" evidence="8">
    <location>
        <position position="165"/>
    </location>
</feature>
<dbReference type="PANTHER" id="PTHR31689:SF0">
    <property type="entry name" value="DIAMINOPIMELATE EPIMERASE"/>
    <property type="match status" value="1"/>
</dbReference>
<dbReference type="Pfam" id="PF01678">
    <property type="entry name" value="DAP_epimerase"/>
    <property type="match status" value="2"/>
</dbReference>
<gene>
    <name evidence="8 10" type="primary">dapF</name>
    <name evidence="10" type="ORF">WNY59_12510</name>
</gene>
<dbReference type="EMBL" id="JBBMQO010000007">
    <property type="protein sequence ID" value="MEM5502408.1"/>
    <property type="molecule type" value="Genomic_DNA"/>
</dbReference>
<feature type="binding site" evidence="8">
    <location>
        <begin position="215"/>
        <end position="216"/>
    </location>
    <ligand>
        <name>substrate</name>
    </ligand>
</feature>
<dbReference type="EC" id="5.1.1.7" evidence="3 8"/>
<reference evidence="10 11" key="1">
    <citation type="submission" date="2024-03" db="EMBL/GenBank/DDBJ databases">
        <title>Community enrichment and isolation of bacterial strains for fucoidan degradation.</title>
        <authorList>
            <person name="Sichert A."/>
        </authorList>
    </citation>
    <scope>NUCLEOTIDE SEQUENCE [LARGE SCALE GENOMIC DNA]</scope>
    <source>
        <strain evidence="10 11">AS62</strain>
    </source>
</reference>
<evidence type="ECO:0000256" key="2">
    <source>
        <dbReference type="ARBA" id="ARBA00010219"/>
    </source>
</evidence>
<dbReference type="HAMAP" id="MF_00197">
    <property type="entry name" value="DAP_epimerase"/>
    <property type="match status" value="1"/>
</dbReference>
<feature type="binding site" evidence="8">
    <location>
        <position position="47"/>
    </location>
    <ligand>
        <name>substrate</name>
    </ligand>
</feature>
<comment type="function">
    <text evidence="8">Catalyzes the stereoinversion of LL-2,6-diaminopimelate (L,L-DAP) to meso-diaminopimelate (meso-DAP), a precursor of L-lysine and an essential component of the bacterial peptidoglycan.</text>
</comment>
<comment type="pathway">
    <text evidence="1 8">Amino-acid biosynthesis; L-lysine biosynthesis via DAP pathway; DL-2,6-diaminopimelate from LL-2,6-diaminopimelate: step 1/1.</text>
</comment>
<dbReference type="Proteomes" id="UP001477870">
    <property type="component" value="Unassembled WGS sequence"/>
</dbReference>
<comment type="similarity">
    <text evidence="2 8">Belongs to the diaminopimelate epimerase family.</text>
</comment>
<feature type="binding site" evidence="8">
    <location>
        <begin position="225"/>
        <end position="226"/>
    </location>
    <ligand>
        <name>substrate</name>
    </ligand>
</feature>
<organism evidence="10 11">
    <name type="scientific">Ahrensia kielensis</name>
    <dbReference type="NCBI Taxonomy" id="76980"/>
    <lineage>
        <taxon>Bacteria</taxon>
        <taxon>Pseudomonadati</taxon>
        <taxon>Pseudomonadota</taxon>
        <taxon>Alphaproteobacteria</taxon>
        <taxon>Hyphomicrobiales</taxon>
        <taxon>Ahrensiaceae</taxon>
        <taxon>Ahrensia</taxon>
    </lineage>
</organism>
<evidence type="ECO:0000256" key="1">
    <source>
        <dbReference type="ARBA" id="ARBA00005196"/>
    </source>
</evidence>
<dbReference type="PROSITE" id="PS01326">
    <property type="entry name" value="DAP_EPIMERASE"/>
    <property type="match status" value="1"/>
</dbReference>
<evidence type="ECO:0000256" key="3">
    <source>
        <dbReference type="ARBA" id="ARBA00013080"/>
    </source>
</evidence>
<keyword evidence="11" id="KW-1185">Reference proteome</keyword>
<dbReference type="RefSeq" id="WP_342848734.1">
    <property type="nucleotide sequence ID" value="NZ_JBBMQO010000007.1"/>
</dbReference>
<keyword evidence="6 8" id="KW-0413">Isomerase</keyword>
<feature type="active site" description="Proton acceptor" evidence="8">
    <location>
        <position position="224"/>
    </location>
</feature>
<accession>A0ABU9T8G6</accession>
<dbReference type="Gene3D" id="3.10.310.10">
    <property type="entry name" value="Diaminopimelate Epimerase, Chain A, domain 1"/>
    <property type="match status" value="2"/>
</dbReference>
<feature type="binding site" evidence="8">
    <location>
        <position position="197"/>
    </location>
    <ligand>
        <name>substrate</name>
    </ligand>
</feature>